<dbReference type="FunCoup" id="A0A6P8YK89">
    <property type="interactions" value="2"/>
</dbReference>
<dbReference type="FunFam" id="1.10.287.2620:FF:000002">
    <property type="entry name" value="Dynein heavy chain 2, axonemal"/>
    <property type="match status" value="1"/>
</dbReference>
<dbReference type="Pfam" id="PF12781">
    <property type="entry name" value="AAA_9"/>
    <property type="match status" value="1"/>
</dbReference>
<dbReference type="Gene3D" id="1.20.920.30">
    <property type="match status" value="1"/>
</dbReference>
<dbReference type="Pfam" id="PF17852">
    <property type="entry name" value="Dynein_AAA_lid"/>
    <property type="match status" value="1"/>
</dbReference>
<dbReference type="FunFam" id="3.40.50.300:FF:002141">
    <property type="entry name" value="Dynein heavy chain"/>
    <property type="match status" value="1"/>
</dbReference>
<dbReference type="GO" id="GO:0051959">
    <property type="term" value="F:dynein light intermediate chain binding"/>
    <property type="evidence" value="ECO:0007669"/>
    <property type="project" value="InterPro"/>
</dbReference>
<evidence type="ECO:0000256" key="13">
    <source>
        <dbReference type="ARBA" id="ARBA00023175"/>
    </source>
</evidence>
<dbReference type="Gene3D" id="1.10.472.130">
    <property type="match status" value="1"/>
</dbReference>
<evidence type="ECO:0000259" key="20">
    <source>
        <dbReference type="SMART" id="SM00382"/>
    </source>
</evidence>
<evidence type="ECO:0000256" key="11">
    <source>
        <dbReference type="ARBA" id="ARBA00023054"/>
    </source>
</evidence>
<dbReference type="FunFam" id="1.10.8.1220:FF:000001">
    <property type="entry name" value="Dynein axonemal heavy chain 5"/>
    <property type="match status" value="1"/>
</dbReference>
<dbReference type="FunFam" id="1.10.8.710:FF:000003">
    <property type="entry name" value="Dynein axonemal heavy chain 5"/>
    <property type="match status" value="1"/>
</dbReference>
<sequence length="4664" mass="532386">MRVSGSALLMASVQEQQERERALEKKAKRRDKLKKDTKSTRKRTNMPLTQAEITRVQQEKARAARAAREKSFRGQHFQIMDTVAMHLMVDANDVKEGVLDSQANLDLLESFISEGLAAPSRWRVLPVWLPAPPPGAPPLRAPQADGVSDGVGFLSADSGRVLPVDYVKDSGELLPRVVVTDGNDHGVCGRCVAIYRSKLTALEEKTLFDDLYFSPFEVEPGSTTVAALSDLVARLSVPALSASKNWGDLPDKPREQFLYNFNNFAHFLSCTSTDLDLGLRFPMPDDSILRELSTPQKVKEASVKRKVVTVIEQYVRQWSDMIQEVLTVRQQIRREREDIGPRSELVYWRRCLAKYTSIIEHLKSPTCQNFVVILVLSKSKLLARWKDLDSEITEAANEAADTVKYIYGIQRLLAPLYQLDPPKLAAQIPNLMTLIRNLYSTSRFYNTTERLQVMLVKVTNQILNSCRAYLTANGTWSIWKQAKRDVIQKMQVCIRLQRDYEKRFEETRELVARCPLEGTFECSSMYIFGKFKKFCGRLLKIVYILETTLLYSVLQSSCIEGIEEHALKFTKMFQRISNQPFDPLNYRKEEFDAEFDTFKWAQVEAEEALYKFMRCSLQCCPTIHSELMLIKRFEKLGLDCLEVQMAYEDALDRFLEEIESVRDRYNDDRQKLLVTRNLTPIAGRILWARQFFERIAEPMDAYRDQPAIQGEKAQKVIKHYNALAMTLVHYEIVHHTAWCNSTQLVRACLAEPILARTAEGNLVVNYNPYLQEVIRETECFWRMGLQVPEIAQVLTFCKKQIYELVGAVTSLMKRYKEVRANVPRLFASLMRCKLQELEATVQPGLTSVLWTSLTSHEFIASVNAKLDDLEAFVKEVSDMKSARVDATLEALSETVLVWLPPAAVPPQEFQEKNKAFLKKVALELAQRSAVVEGAVKELINRFADVLPDQFGDERYGWLDTDKAARTVSSQTKLADVTQEEVLREVEKVKLVDISQFYNDAMDMFCYFNAKNIEALVQCNKLSLEMLRKRAGLSFRSSQTEGEQMTPLFAADMVLTIPKMVMIPTLDEANTAFNAVVLSVVEANKAVRTWGLEQPKDLDETSLGEMTTVDIETKTMFKTISEHREVSRTTTALTGNIVMHKAELVRLLEENSTIYSIPLPETSRQEGSMGPVRMVPLWDDYRVPILESFVNAEPLIVDIRDRLMCYKAILDDIEALPAVHVVGAFQINFNPAREGLVVEAQAWKNTLGRLLCQHHGVRLEENVKFIADHTTLLQRQIKDLDDVRLAMAALHEVAENFIRLDLSLMELEDLYALLTSFQVAVSREDIDSINTLRYTFSNMVALAMKTQVELCAVQDPFRDELIRQVETFKRDVDKFDYDFETAGPLVPDIPAREASDRVLIMQGRLDDLLTRHEIYQSGEELFGLAVNEYPTLMQKKRDFTLLQKLYSLYNSVMMTVEGYYDIVWSEVNIESIMEELAEFQNRCRRLPKGLREWPAYLDLKQMIDDFNGTCPLLEMMTNKAMKDRHWRRLEDLTNCSFDVESETFTLKTLLEAPLLQHIDDVTDICLGAVKEREIEAKMLQVKADWAVVDLMFVEFKSRGELLLRGTEAGEIIAQLEDSLMVMGSLLSNRYNTYFKKEIQNLVWKLSTTSEIMEQWMVVQNLWVYLEAVFSGGDIAKELPAETKKFNTIDKSWVKIMTRAREVKNVLEVCVGDESMQQLLPFLLEQLESCQKSLSRYLEQKRLQFPRFFFVSDPALLEILGQASDTHTIQEHLLNVFENVAEVEFHEKEYDKILSIKSREGETIPLDTPIMATGGVEVWLNKLLAMVRQSVNTVICNAVANAQDPEYDAIPFIESIPAQVALLHIQMVWTERAERALRDARLNRQVMPTANQFFLDLLNLLIDQTTRDLSHFTRVLYETLITIHVHQRDIFDELCRLHIKSPQDFEWLKQARFYFDEEAEHVNVCITDVTFVYQNEYLGNTDRLVITPLTDRCYITLAQAIGMHMGGAPAGPAGTGKTETTKDMGKALGKYVVVFNCSDQMDFRGLGRIFKGLAQSGSWGCFDEFNRIDLPVLSVAAQQIYIVLTARKMRQTHFLFSDGDNVSLNTEFGLFITMNPGYAGRQELPENLKIQFRSVAMMVPDRQIIMRVKLASCGFRDNILLARKFFTLYKLCEDQLSKQVHYDFGLRNILSCLRTLGAQKRANPQDAEETTVMRVLRDMNLSKLVDEDEPLFLTLIEDLFPGIKLPTRSYKDLQDAIASAVEQSGLVNHPGWNLKLVQLYETSLVRHGLMIVGPTGAGKTACIQTLMKALTECGHPHKEMRMNPKAITAPQMFGRLDVATNDWTDGIFSTLWRKTLRVKKTETTWLVLDGPVDAVWIENLNSVLDDNKTLTLANGDRIVMAPNCKLLFEPDNLDNASPATVSRMGMVFMSSSCLPWGPILEGWLLKQHKDDAAALRPLFEALYEETQRFLQSRLHPKMNILEAVYIRQCTDILEGLMHRYDEARTAHQTVKETNDREREPIDATHLERMLLFSIMWSLGAVLELDDRDQLEEFVRSHESALRWPKTEEGESLFEYMVSANGQWQHWREHVDEYVYPDDSVPDYASILVPNVDNVRTAFLIDNSARHGKAVLLIGEQGTAKTVMVQGYMSKYDPEEHLSKGFSFSFATTPNMVQVSLQSYLDKRVGTTYGPPNGRRMTLFIDDINMPVVNEWGDQVTNEIVRQLMEMRGFYSLDKPGDFSIIQDLQYVAAMIHPGGGRNDIPNRLKRQFCIFNCTLPSNNSLDKIFGVICRGYFCKSRFRRAMVEFMPSLVELTRIAWQRVKGRMLPTPAKFHYVFNLRDISRIWQGMLTIQDAELRDKATALKLWRHECTRVIADKLTTAEDREWLSDTLRTTAEEMLGEDFAHFSEEECFFVDFMREAPDPTGDEPDDAALEPPKIYEEVPDWDYLKKWLVFYMDGYNQTVRSGFLDLVLFHDAMMHLCIISRIIRAPRGSALLVGVGGSGKQSITKLASFIANYKSYQITITRTYNVSNLLDDLKYLYRLAGLEGKGVSFIFTDNEIKDESFLEYINNVLSAGEVANLFPRDEMDDILDQLIPIMKKLEPKRPPTRDNLNAFFLARARANLHVVLCFSPVGEKFRTRALKFPGLISGCTIDWFFRWPKDALVAVSRHFLANFDIVCSPEVKESLMDLMGEVQDGVAECCTSYFDRYRRQTHVTPKSYLFFLDAYKSVYAERNASIASMQSRMSSGLSKLAEAVVSVEELQKEMRVMEKDLAISTEKADEVLAAVTKQVTETEKVKADVQAVAASQQELVDAIDADRAIANERLEVAKPALEAAEQALLTIKATDIATVRKLAKPPYLITVIMDVVMVLFGSKLTPVKPDPERQFMVPSWGEALKVVADVNFLKRLQQFPKDMMNEETIDLMGPYLNNPLYTYENARAACGNVAGLLSWTIAMAQFYGINKEVLPLKAKVAVAEAKLQTAMQKLAEAEALLAEKEKDLNIQKERHAEAMAGKQVVQDQADQCSEKINLAQGLISGLAGERIRWQEQLGLFWSEIQRNVGDVLLLTGFLSYAGPFNQEYRTLLQRNWLDELMQRRIPVSGNVKVTDCLTDQATTSEWNLQGLPNDELSIQNGIIVTKASRFPLLIDPQGQGKQWIKNKEKDYDLQITSLNHKYFRNHLEDCLGLGRPLLIEDVLEELDPCLDNVLERNYIKVASTYKVKVGDKEVDVNTAFRLYITTKLPNPSYTPEVAARTSIIDFAVNLKGLEDQLLGRVILTEKREMEMERINLVTGITENRRKIQNLEANLLLKLTTVQGSLVDDPSVMEMLNVTKNTAQEVQKKLAVADETEKKINAAREEYRPVAARGSVLYFLVVEMASVNCMYQTSLTQFLERFDISMERSQKNPITAKRIAFIIDYLTLDVFRFKCRGLYENDKFLFVLLMALKVDLQTGHISPEEFQTFLKGGAALDLKSVDPKPFRWITDTTWLNLVQLSQLKHFASILGQVVANEKGWRAWYDKEAPENDVFPDGYHSLDVFRKLLVVRAFLPDRTLAQSRKYVVSSLGPKFAEPVILNLDAMLAESRPLTPMVCFLSMGSDPTPGIEALAKRSGVPCRNISMGQGQEVHARKLVQASMEEGGWVLLQNCHLGLEYMVELMTLLNETETVDPNFRLFITTEVSPLFPISLLQISIKFTNEPPQGIRAGLKATYSSMDQELLEYTSMPQWIPLLFTVSFLHTVVQERRKFGPLGWNIPYEFNSSDWYSSTLFIQNHLEDMDPKRGISWSTVRYMIGEVMYGGRVTDDLDKRLLNTFAKVWFSDKLFEEDFVFYKGYPVVKYPQLEQYLAHIEEMTPTDPPMVYGLHSNADITYQTSMTTRTLSTIVSVQPKDSSGGSGETREQVVTRLVLGMQESLPADYDPFQVSQRLKAMNHLAPMNIFLRQEIDRMQKVIGTVRNTLKDLLLAIEGTIIMSESLRDALDNIFDARVPTSWKRGSWESSTLGFWYAELIERNQQFSSWLHDGRPNMFWMTGFFNPTGFLTAMRQELTRNHKGWALDQVVVTNTVTKYTKEEWKPAPKEEGVAVYGLFLEGAQWDKRSGRLVESHAKTIYSAMPVIGISAGLVTAPRDPKLYMCPVYKKPRRTDLTFITNLWLTSQKSPDHWVLRGVAMLCDTK</sequence>
<dbReference type="GO" id="GO:0008569">
    <property type="term" value="F:minus-end-directed microtubule motor activity"/>
    <property type="evidence" value="ECO:0007669"/>
    <property type="project" value="InterPro"/>
</dbReference>
<dbReference type="FunFam" id="1.20.140.100:FF:000003">
    <property type="entry name" value="Dynein, axonemal, heavy chain 5"/>
    <property type="match status" value="1"/>
</dbReference>
<dbReference type="InterPro" id="IPR042228">
    <property type="entry name" value="Dynein_linker_3"/>
</dbReference>
<dbReference type="Gene3D" id="3.40.50.300">
    <property type="entry name" value="P-loop containing nucleotide triphosphate hydrolases"/>
    <property type="match status" value="5"/>
</dbReference>
<feature type="region of interest" description="Disordered" evidence="19">
    <location>
        <begin position="1"/>
        <end position="43"/>
    </location>
</feature>
<protein>
    <submittedName>
        <fullName evidence="22">Dynein heavy chain 8, axonemal-like</fullName>
    </submittedName>
</protein>
<dbReference type="InterPro" id="IPR041589">
    <property type="entry name" value="DNAH3_AAA_lid_1"/>
</dbReference>
<dbReference type="Gene3D" id="1.20.58.1120">
    <property type="match status" value="1"/>
</dbReference>
<dbReference type="Gene3D" id="3.10.490.20">
    <property type="match status" value="1"/>
</dbReference>
<dbReference type="FunFam" id="1.10.8.720:FF:000004">
    <property type="entry name" value="Dynein heavy chain 5, axonemal"/>
    <property type="match status" value="1"/>
</dbReference>
<dbReference type="Pfam" id="PF08393">
    <property type="entry name" value="DHC_N2"/>
    <property type="match status" value="1"/>
</dbReference>
<keyword evidence="14" id="KW-0206">Cytoskeleton</keyword>
<dbReference type="FunFam" id="1.20.920.20:FF:000001">
    <property type="entry name" value="dynein heavy chain 2, axonemal"/>
    <property type="match status" value="1"/>
</dbReference>
<dbReference type="GO" id="GO:0097729">
    <property type="term" value="C:9+2 motile cilium"/>
    <property type="evidence" value="ECO:0007669"/>
    <property type="project" value="UniProtKB-ARBA"/>
</dbReference>
<dbReference type="Pfam" id="PF17857">
    <property type="entry name" value="AAA_lid_1"/>
    <property type="match status" value="1"/>
</dbReference>
<dbReference type="Pfam" id="PF12780">
    <property type="entry name" value="AAA_8"/>
    <property type="match status" value="1"/>
</dbReference>
<feature type="domain" description="AAA+ ATPase" evidence="20">
    <location>
        <begin position="2004"/>
        <end position="2148"/>
    </location>
</feature>
<name>A0A6P8YK89_THRPL</name>
<dbReference type="GO" id="GO:0045505">
    <property type="term" value="F:dynein intermediate chain binding"/>
    <property type="evidence" value="ECO:0007669"/>
    <property type="project" value="InterPro"/>
</dbReference>
<dbReference type="Pfam" id="PF18199">
    <property type="entry name" value="Dynein_C"/>
    <property type="match status" value="1"/>
</dbReference>
<keyword evidence="5" id="KW-0493">Microtubule</keyword>
<dbReference type="InterPro" id="IPR013594">
    <property type="entry name" value="Dynein_heavy_tail"/>
</dbReference>
<evidence type="ECO:0000256" key="7">
    <source>
        <dbReference type="ARBA" id="ARBA00022741"/>
    </source>
</evidence>
<dbReference type="GO" id="GO:0008017">
    <property type="term" value="F:microtubule binding"/>
    <property type="evidence" value="ECO:0007669"/>
    <property type="project" value="UniProtKB-ARBA"/>
</dbReference>
<dbReference type="Gene3D" id="6.10.140.1060">
    <property type="match status" value="1"/>
</dbReference>
<dbReference type="InterPro" id="IPR035706">
    <property type="entry name" value="AAA_9"/>
</dbReference>
<comment type="similarity">
    <text evidence="3">Belongs to the dynein heavy chain family.</text>
</comment>
<feature type="coiled-coil region" evidence="18">
    <location>
        <begin position="3469"/>
        <end position="3503"/>
    </location>
</feature>
<evidence type="ECO:0000313" key="22">
    <source>
        <dbReference type="RefSeq" id="XP_034234357.1"/>
    </source>
</evidence>
<keyword evidence="6" id="KW-0677">Repeat</keyword>
<evidence type="ECO:0000256" key="8">
    <source>
        <dbReference type="ARBA" id="ARBA00022840"/>
    </source>
</evidence>
<dbReference type="InterPro" id="IPR042219">
    <property type="entry name" value="AAA_lid_11_sf"/>
</dbReference>
<proteinExistence type="inferred from homology"/>
<dbReference type="Pfam" id="PF12774">
    <property type="entry name" value="AAA_6"/>
    <property type="match status" value="1"/>
</dbReference>
<dbReference type="InterPro" id="IPR004273">
    <property type="entry name" value="Dynein_heavy_D6_P-loop"/>
</dbReference>
<dbReference type="Gene3D" id="1.10.287.2620">
    <property type="match status" value="1"/>
</dbReference>
<keyword evidence="12" id="KW-0969">Cilium</keyword>
<dbReference type="GeneID" id="117641283"/>
<dbReference type="Proteomes" id="UP000515158">
    <property type="component" value="Unplaced"/>
</dbReference>
<comment type="subcellular location">
    <subcellularLocation>
        <location evidence="1">Cell projection</location>
        <location evidence="1">Cilium</location>
        <location evidence="1">Flagellum</location>
    </subcellularLocation>
    <subcellularLocation>
        <location evidence="2">Cytoplasm</location>
        <location evidence="2">Cytoskeleton</location>
        <location evidence="2">Cilium axoneme</location>
    </subcellularLocation>
</comment>
<dbReference type="PANTHER" id="PTHR46532">
    <property type="entry name" value="MALE FERTILITY FACTOR KL5"/>
    <property type="match status" value="1"/>
</dbReference>
<feature type="coiled-coil region" evidence="18">
    <location>
        <begin position="3249"/>
        <end position="3276"/>
    </location>
</feature>
<dbReference type="GO" id="GO:0036156">
    <property type="term" value="C:inner dynein arm"/>
    <property type="evidence" value="ECO:0007669"/>
    <property type="project" value="UniProtKB-ARBA"/>
</dbReference>
<dbReference type="InterPro" id="IPR042222">
    <property type="entry name" value="Dynein_2_N"/>
</dbReference>
<evidence type="ECO:0000256" key="15">
    <source>
        <dbReference type="ARBA" id="ARBA00023273"/>
    </source>
</evidence>
<keyword evidence="9" id="KW-0282">Flagellum</keyword>
<dbReference type="GO" id="GO:0060294">
    <property type="term" value="P:cilium movement involved in cell motility"/>
    <property type="evidence" value="ECO:0007669"/>
    <property type="project" value="UniProtKB-ARBA"/>
</dbReference>
<dbReference type="RefSeq" id="XP_034234357.1">
    <property type="nucleotide sequence ID" value="XM_034378466.1"/>
</dbReference>
<dbReference type="Pfam" id="PF03028">
    <property type="entry name" value="Dynein_heavy"/>
    <property type="match status" value="1"/>
</dbReference>
<dbReference type="InParanoid" id="A0A6P8YK89"/>
<dbReference type="Gene3D" id="1.10.8.710">
    <property type="match status" value="1"/>
</dbReference>
<keyword evidence="4" id="KW-0963">Cytoplasm</keyword>
<evidence type="ECO:0000256" key="5">
    <source>
        <dbReference type="ARBA" id="ARBA00022701"/>
    </source>
</evidence>
<dbReference type="Gene3D" id="3.20.180.20">
    <property type="entry name" value="Dynein heavy chain, N-terminal domain 2"/>
    <property type="match status" value="1"/>
</dbReference>
<dbReference type="FunFam" id="1.20.920.30:FF:000004">
    <property type="entry name" value="Dynein axonemal heavy chain 5"/>
    <property type="match status" value="1"/>
</dbReference>
<feature type="domain" description="AAA+ ATPase" evidence="20">
    <location>
        <begin position="2283"/>
        <end position="2438"/>
    </location>
</feature>
<evidence type="ECO:0000256" key="4">
    <source>
        <dbReference type="ARBA" id="ARBA00022490"/>
    </source>
</evidence>
<dbReference type="SUPFAM" id="SSF52540">
    <property type="entry name" value="P-loop containing nucleoside triphosphate hydrolases"/>
    <property type="match status" value="4"/>
</dbReference>
<evidence type="ECO:0000256" key="3">
    <source>
        <dbReference type="ARBA" id="ARBA00008887"/>
    </source>
</evidence>
<dbReference type="FunFam" id="3.10.490.20:FF:000010">
    <property type="entry name" value="Dynein heavy chain, putative"/>
    <property type="match status" value="1"/>
</dbReference>
<evidence type="ECO:0000256" key="1">
    <source>
        <dbReference type="ARBA" id="ARBA00004230"/>
    </source>
</evidence>
<evidence type="ECO:0000256" key="12">
    <source>
        <dbReference type="ARBA" id="ARBA00023069"/>
    </source>
</evidence>
<dbReference type="OrthoDB" id="286107at2759"/>
<dbReference type="Pfam" id="PF12777">
    <property type="entry name" value="MT"/>
    <property type="match status" value="1"/>
</dbReference>
<dbReference type="InterPro" id="IPR041466">
    <property type="entry name" value="Dynein_AAA5_ext"/>
</dbReference>
<comment type="subunit">
    <text evidence="17">Consists of at least 3 heavy chains (alpha, beta and gamma), 2 intermediate chains and 8 light chains.</text>
</comment>
<dbReference type="FunFam" id="1.20.58.1120:FF:000004">
    <property type="entry name" value="Dynein axonemal heavy chain 5"/>
    <property type="match status" value="1"/>
</dbReference>
<evidence type="ECO:0000256" key="6">
    <source>
        <dbReference type="ARBA" id="ARBA00022737"/>
    </source>
</evidence>
<keyword evidence="7" id="KW-0547">Nucleotide-binding</keyword>
<dbReference type="Pfam" id="PF18198">
    <property type="entry name" value="AAA_lid_11"/>
    <property type="match status" value="1"/>
</dbReference>
<dbReference type="InterPro" id="IPR024317">
    <property type="entry name" value="Dynein_heavy_chain_D4_dom"/>
</dbReference>
<dbReference type="GO" id="GO:0005874">
    <property type="term" value="C:microtubule"/>
    <property type="evidence" value="ECO:0007669"/>
    <property type="project" value="UniProtKB-KW"/>
</dbReference>
<dbReference type="InterPro" id="IPR027417">
    <property type="entry name" value="P-loop_NTPase"/>
</dbReference>
<dbReference type="Gene3D" id="1.10.8.720">
    <property type="entry name" value="Region D6 of dynein motor"/>
    <property type="match status" value="1"/>
</dbReference>
<dbReference type="InterPro" id="IPR013602">
    <property type="entry name" value="Dynein_heavy_linker"/>
</dbReference>
<feature type="domain" description="AAA+ ATPase" evidence="20">
    <location>
        <begin position="2624"/>
        <end position="2772"/>
    </location>
</feature>
<evidence type="ECO:0000256" key="19">
    <source>
        <dbReference type="SAM" id="MobiDB-lite"/>
    </source>
</evidence>
<dbReference type="FunFam" id="3.40.50.300:FF:000320">
    <property type="entry name" value="Dynein, axonemal, heavy chain 5"/>
    <property type="match status" value="1"/>
</dbReference>
<dbReference type="FunFam" id="3.40.50.300:FF:000049">
    <property type="entry name" value="Dynein, axonemal, heavy chain 5"/>
    <property type="match status" value="1"/>
</dbReference>
<dbReference type="SMART" id="SM00382">
    <property type="entry name" value="AAA"/>
    <property type="match status" value="3"/>
</dbReference>
<dbReference type="InterPro" id="IPR041658">
    <property type="entry name" value="AAA_lid_11"/>
</dbReference>
<dbReference type="InterPro" id="IPR043157">
    <property type="entry name" value="Dynein_AAA1S"/>
</dbReference>
<evidence type="ECO:0000256" key="9">
    <source>
        <dbReference type="ARBA" id="ARBA00022846"/>
    </source>
</evidence>
<dbReference type="Gene3D" id="1.20.1270.280">
    <property type="match status" value="1"/>
</dbReference>
<dbReference type="FunFam" id="3.20.180.20:FF:000001">
    <property type="entry name" value="Dynein axonemal heavy chain 5"/>
    <property type="match status" value="1"/>
</dbReference>
<dbReference type="FunFam" id="1.20.1270.280:FF:000002">
    <property type="entry name" value="Dynein heavy chain 5, axonemal"/>
    <property type="match status" value="1"/>
</dbReference>
<keyword evidence="13" id="KW-0505">Motor protein</keyword>
<feature type="compositionally biased region" description="Basic and acidic residues" evidence="19">
    <location>
        <begin position="16"/>
        <end position="25"/>
    </location>
</feature>
<accession>A0A6P8YK89</accession>
<dbReference type="FunFam" id="3.40.50.300:FF:001221">
    <property type="entry name" value="Axonemal dynein heavy chain 8"/>
    <property type="match status" value="1"/>
</dbReference>
<reference evidence="22" key="1">
    <citation type="submission" date="2025-08" db="UniProtKB">
        <authorList>
            <consortium name="RefSeq"/>
        </authorList>
    </citation>
    <scope>IDENTIFICATION</scope>
    <source>
        <tissue evidence="22">Total insect</tissue>
    </source>
</reference>
<dbReference type="GO" id="GO:0036159">
    <property type="term" value="P:inner dynein arm assembly"/>
    <property type="evidence" value="ECO:0007669"/>
    <property type="project" value="UniProtKB-ARBA"/>
</dbReference>
<comment type="function">
    <text evidence="16">Force generating protein of eukaryotic cilia and flagella. Produces force towards the minus ends of microtubules. Dynein has ATPase activity; the force-producing power stroke is thought to occur on release of ADP.</text>
</comment>
<keyword evidence="21" id="KW-1185">Reference proteome</keyword>
<dbReference type="Pfam" id="PF08385">
    <property type="entry name" value="DHC_N1"/>
    <property type="match status" value="1"/>
</dbReference>
<organism evidence="22">
    <name type="scientific">Thrips palmi</name>
    <name type="common">Melon thrips</name>
    <dbReference type="NCBI Taxonomy" id="161013"/>
    <lineage>
        <taxon>Eukaryota</taxon>
        <taxon>Metazoa</taxon>
        <taxon>Ecdysozoa</taxon>
        <taxon>Arthropoda</taxon>
        <taxon>Hexapoda</taxon>
        <taxon>Insecta</taxon>
        <taxon>Pterygota</taxon>
        <taxon>Neoptera</taxon>
        <taxon>Paraneoptera</taxon>
        <taxon>Thysanoptera</taxon>
        <taxon>Terebrantia</taxon>
        <taxon>Thripoidea</taxon>
        <taxon>Thripidae</taxon>
        <taxon>Thrips</taxon>
    </lineage>
</organism>
<dbReference type="KEGG" id="tpal:117641283"/>
<gene>
    <name evidence="22" type="primary">LOC117641283</name>
</gene>
<evidence type="ECO:0000256" key="16">
    <source>
        <dbReference type="ARBA" id="ARBA00058146"/>
    </source>
</evidence>
<dbReference type="InterPro" id="IPR026983">
    <property type="entry name" value="DHC"/>
</dbReference>
<evidence type="ECO:0000256" key="18">
    <source>
        <dbReference type="SAM" id="Coils"/>
    </source>
</evidence>
<dbReference type="Gene3D" id="1.20.140.100">
    <property type="entry name" value="Dynein heavy chain, N-terminal domain 2"/>
    <property type="match status" value="1"/>
</dbReference>
<dbReference type="InterPro" id="IPR035699">
    <property type="entry name" value="AAA_6"/>
</dbReference>
<dbReference type="Pfam" id="PF12775">
    <property type="entry name" value="AAA_7"/>
    <property type="match status" value="1"/>
</dbReference>
<dbReference type="Gene3D" id="1.20.920.20">
    <property type="match status" value="1"/>
</dbReference>
<dbReference type="GO" id="GO:0005524">
    <property type="term" value="F:ATP binding"/>
    <property type="evidence" value="ECO:0007669"/>
    <property type="project" value="UniProtKB-KW"/>
</dbReference>
<dbReference type="FunFam" id="3.40.50.300:FF:000044">
    <property type="entry name" value="Dynein heavy chain 5, axonemal"/>
    <property type="match status" value="1"/>
</dbReference>
<dbReference type="InterPro" id="IPR024743">
    <property type="entry name" value="Dynein_HC_stalk"/>
</dbReference>
<evidence type="ECO:0000256" key="17">
    <source>
        <dbReference type="ARBA" id="ARBA00065818"/>
    </source>
</evidence>
<dbReference type="InterPro" id="IPR043160">
    <property type="entry name" value="Dynein_C_barrel"/>
</dbReference>
<evidence type="ECO:0000313" key="21">
    <source>
        <dbReference type="Proteomes" id="UP000515158"/>
    </source>
</evidence>
<evidence type="ECO:0000256" key="10">
    <source>
        <dbReference type="ARBA" id="ARBA00023017"/>
    </source>
</evidence>
<dbReference type="PANTHER" id="PTHR46532:SF4">
    <property type="entry name" value="AAA+ ATPASE DOMAIN-CONTAINING PROTEIN"/>
    <property type="match status" value="1"/>
</dbReference>
<keyword evidence="8" id="KW-0067">ATP-binding</keyword>
<keyword evidence="15" id="KW-0966">Cell projection</keyword>
<evidence type="ECO:0000256" key="2">
    <source>
        <dbReference type="ARBA" id="ARBA00004430"/>
    </source>
</evidence>
<dbReference type="InterPro" id="IPR041228">
    <property type="entry name" value="Dynein_C"/>
</dbReference>
<dbReference type="FunFam" id="3.40.50.300:FF:000543">
    <property type="entry name" value="Dynein axonemal heavy chain 5"/>
    <property type="match status" value="1"/>
</dbReference>
<dbReference type="Gene3D" id="1.10.8.1220">
    <property type="match status" value="1"/>
</dbReference>
<dbReference type="InterPro" id="IPR003593">
    <property type="entry name" value="AAA+_ATPase"/>
</dbReference>
<keyword evidence="10" id="KW-0243">Dynein</keyword>
<keyword evidence="11 18" id="KW-0175">Coiled coil</keyword>
<evidence type="ECO:0000256" key="14">
    <source>
        <dbReference type="ARBA" id="ARBA00023212"/>
    </source>
</evidence>